<evidence type="ECO:0008006" key="7">
    <source>
        <dbReference type="Google" id="ProtNLM"/>
    </source>
</evidence>
<dbReference type="InterPro" id="IPR016024">
    <property type="entry name" value="ARM-type_fold"/>
</dbReference>
<feature type="region of interest" description="Disordered" evidence="4">
    <location>
        <begin position="638"/>
        <end position="679"/>
    </location>
</feature>
<sequence length="1371" mass="154856">MSDHQINRPNYQVNQEILDLFPKLHCNDAKLRLSSANKILKIISKDKKNCDSHDFNYVVERLIKGTKSTKDASKIGSTILLTEILFSFPDFQIIKLFEIAKRILGDVNDLSLEGVTGWTLIFTAIVQSNRLDISEKKTLEQLVRFMVQLGVKKPKCNVAICNIFAKLFDSQFEPDSFGKILNSSLKFNEGGDTHPFHLYLILLINKHPELSLVLDRIPTVDLDSPDNLIDYVKATAVHLPLVHPACLELFLYLNENDKLEAFWGPVFNDTLFGLDHSNNGAYHRLGFSLLTSILPHLNESNAKLIFSKQMMDLWMQCLSNRSNRLHDVAISLSKELVEKYDDYSASLQESIITLLTESPGTVNFDDITHSNTVNQLYVKTKSEAVEVLVSRTIEKIKDYKALSARDRMRTLYVGQLRDLLKSSHLSESTEIKLNVLKFFLAHGYFDVSHVNSLKLCTPATEGLIDKIRILFFKIISSTCTSKLEILESIGLYVLRLQKAEVPLKDEKSLSLWKKVKKMKKQFLADKNEEKYSKQLSIFKPLLYGIAISSFQDKADLNALNSDFEELIECYKRSLGENTEEGEPEWPDVLLDMMISQFPSQSVFLSSIMIRVFRLIVSNITLEGVEQLKIALLADKLEDDDDEVGEGGEEEENIEKPGGTSDSDGDEEEDMDDEEPDDVDDEFRAKVTLALGPAAEIGDEFGATVDDEEMFQLDEALAEAFRSKYSKDKNIQATLKTLRARCLELVEIIFKSKDVSYEIILHLVPVLIDAIKLYNGPKDLELRNKVAKILTQLPVVKKLKSQQIIDSKILESILKKAVDLASKIDILTVQKCAARIYVWTMSIGKLIEKDIDCGFDNLTKLLADFFVKANSCVSKEFFLITFQNQQVHNSKLMETMCTHVFGNLRPFKKVGGLSLLSAYLKCFKNDIIQDAKSKSLLATIRKESATGLMSAVNAKKNLLTNEYLILLYVLSKITPLNLTPEEVEKIGSMNKSIRGNLTKAGKLARNRILPSMDKSDDEMNQSDDEENQSEVEDDEDDVANGQCNIVENHSETETKQNDTEIVKCIKEEEQKDKENNQNTIDENVNDVEENRSATESQQNDSKISKTDIDENVNDVEKSQSDSEETQTPSKKQKNNSAKSPAINQQNDTTKSPGKNQQNASEKTPDAKQKIDSTKSPALNQQNDSVKSPGKKQKNGSEKSPGKTQQDDSEISPVKKQKIAVEKSPAVNQQNDMKKIQSDIDQSQNDIKMDRNDCQENQTPPKSQQKDTKKRRSDIVESRSDILSNQNNIEPKETEKPASEAMDVDLKETKSDKSSKTMELSTPMRLTRSKAKRVKVKSEEEQSEADDEMPSFSVPRVAVVDTPLRRSLRNRKT</sequence>
<dbReference type="OMA" id="LQTGHFW"/>
<dbReference type="KEGG" id="tut:107368527"/>
<feature type="compositionally biased region" description="Basic and acidic residues" evidence="4">
    <location>
        <begin position="1161"/>
        <end position="1171"/>
    </location>
</feature>
<organism evidence="5 6">
    <name type="scientific">Tetranychus urticae</name>
    <name type="common">Two-spotted spider mite</name>
    <dbReference type="NCBI Taxonomy" id="32264"/>
    <lineage>
        <taxon>Eukaryota</taxon>
        <taxon>Metazoa</taxon>
        <taxon>Ecdysozoa</taxon>
        <taxon>Arthropoda</taxon>
        <taxon>Chelicerata</taxon>
        <taxon>Arachnida</taxon>
        <taxon>Acari</taxon>
        <taxon>Acariformes</taxon>
        <taxon>Trombidiformes</taxon>
        <taxon>Prostigmata</taxon>
        <taxon>Eleutherengona</taxon>
        <taxon>Raphignathae</taxon>
        <taxon>Tetranychoidea</taxon>
        <taxon>Tetranychidae</taxon>
        <taxon>Tetranychus</taxon>
    </lineage>
</organism>
<dbReference type="PANTHER" id="PTHR13213:SF2">
    <property type="entry name" value="MYB-BINDING PROTEIN 1A"/>
    <property type="match status" value="1"/>
</dbReference>
<feature type="compositionally biased region" description="Polar residues" evidence="4">
    <location>
        <begin position="1172"/>
        <end position="1184"/>
    </location>
</feature>
<evidence type="ECO:0000256" key="4">
    <source>
        <dbReference type="SAM" id="MobiDB-lite"/>
    </source>
</evidence>
<feature type="region of interest" description="Disordered" evidence="4">
    <location>
        <begin position="1071"/>
        <end position="1352"/>
    </location>
</feature>
<evidence type="ECO:0000256" key="1">
    <source>
        <dbReference type="ARBA" id="ARBA00004123"/>
    </source>
</evidence>
<reference evidence="6" key="1">
    <citation type="submission" date="2011-08" db="EMBL/GenBank/DDBJ databases">
        <authorList>
            <person name="Rombauts S."/>
        </authorList>
    </citation>
    <scope>NUCLEOTIDE SEQUENCE</scope>
    <source>
        <strain evidence="6">London</strain>
    </source>
</reference>
<feature type="compositionally biased region" description="Acidic residues" evidence="4">
    <location>
        <begin position="1014"/>
        <end position="1036"/>
    </location>
</feature>
<feature type="compositionally biased region" description="Basic and acidic residues" evidence="4">
    <location>
        <begin position="1101"/>
        <end position="1119"/>
    </location>
</feature>
<keyword evidence="6" id="KW-1185">Reference proteome</keyword>
<feature type="compositionally biased region" description="Acidic residues" evidence="4">
    <location>
        <begin position="638"/>
        <end position="652"/>
    </location>
</feature>
<comment type="similarity">
    <text evidence="2">Belongs to the MYBBP1A family.</text>
</comment>
<dbReference type="SUPFAM" id="SSF48371">
    <property type="entry name" value="ARM repeat"/>
    <property type="match status" value="1"/>
</dbReference>
<dbReference type="GO" id="GO:0003723">
    <property type="term" value="F:RNA binding"/>
    <property type="evidence" value="ECO:0007669"/>
    <property type="project" value="TreeGrafter"/>
</dbReference>
<evidence type="ECO:0000256" key="3">
    <source>
        <dbReference type="ARBA" id="ARBA00023242"/>
    </source>
</evidence>
<comment type="subcellular location">
    <subcellularLocation>
        <location evidence="1">Nucleus</location>
    </subcellularLocation>
</comment>
<dbReference type="GO" id="GO:0003714">
    <property type="term" value="F:transcription corepressor activity"/>
    <property type="evidence" value="ECO:0007669"/>
    <property type="project" value="TreeGrafter"/>
</dbReference>
<evidence type="ECO:0000313" key="6">
    <source>
        <dbReference type="Proteomes" id="UP000015104"/>
    </source>
</evidence>
<dbReference type="HOGENOM" id="CLU_256304_0_0_1"/>
<dbReference type="Pfam" id="PF04931">
    <property type="entry name" value="DNA_pol_phi"/>
    <property type="match status" value="1"/>
</dbReference>
<dbReference type="GO" id="GO:0005730">
    <property type="term" value="C:nucleolus"/>
    <property type="evidence" value="ECO:0007669"/>
    <property type="project" value="InterPro"/>
</dbReference>
<evidence type="ECO:0000313" key="5">
    <source>
        <dbReference type="EnsemblMetazoa" id="tetur27g01140.1"/>
    </source>
</evidence>
<protein>
    <recommendedName>
        <fullName evidence="7">DNA polymerase V</fullName>
    </recommendedName>
</protein>
<dbReference type="eggNOG" id="KOG1926">
    <property type="taxonomic scope" value="Eukaryota"/>
</dbReference>
<dbReference type="Proteomes" id="UP000015104">
    <property type="component" value="Unassembled WGS sequence"/>
</dbReference>
<reference evidence="5" key="2">
    <citation type="submission" date="2015-06" db="UniProtKB">
        <authorList>
            <consortium name="EnsemblMetazoa"/>
        </authorList>
    </citation>
    <scope>IDENTIFICATION</scope>
</reference>
<proteinExistence type="inferred from homology"/>
<dbReference type="InterPro" id="IPR007015">
    <property type="entry name" value="DNA_pol_V/MYBBP1A"/>
</dbReference>
<accession>T1KYL7</accession>
<dbReference type="OrthoDB" id="342531at2759"/>
<keyword evidence="3" id="KW-0539">Nucleus</keyword>
<dbReference type="GO" id="GO:0043565">
    <property type="term" value="F:sequence-specific DNA binding"/>
    <property type="evidence" value="ECO:0007669"/>
    <property type="project" value="TreeGrafter"/>
</dbReference>
<feature type="compositionally biased region" description="Acidic residues" evidence="4">
    <location>
        <begin position="662"/>
        <end position="679"/>
    </location>
</feature>
<dbReference type="EnsemblMetazoa" id="tetur27g01140.1">
    <property type="protein sequence ID" value="tetur27g01140.1"/>
    <property type="gene ID" value="tetur27g01140"/>
</dbReference>
<dbReference type="EMBL" id="CAEY01000714">
    <property type="status" value="NOT_ANNOTATED_CDS"/>
    <property type="molecule type" value="Genomic_DNA"/>
</dbReference>
<gene>
    <name evidence="5" type="primary">107368527</name>
</gene>
<name>T1KYL7_TETUR</name>
<evidence type="ECO:0000256" key="2">
    <source>
        <dbReference type="ARBA" id="ARBA00006809"/>
    </source>
</evidence>
<feature type="region of interest" description="Disordered" evidence="4">
    <location>
        <begin position="1003"/>
        <end position="1036"/>
    </location>
</feature>
<dbReference type="STRING" id="32264.T1KYL7"/>
<dbReference type="PANTHER" id="PTHR13213">
    <property type="entry name" value="MYB-BINDING PROTEIN 1A FAMILY MEMBER"/>
    <property type="match status" value="1"/>
</dbReference>
<feature type="compositionally biased region" description="Polar residues" evidence="4">
    <location>
        <begin position="1124"/>
        <end position="1160"/>
    </location>
</feature>
<feature type="compositionally biased region" description="Basic and acidic residues" evidence="4">
    <location>
        <begin position="1288"/>
        <end position="1314"/>
    </location>
</feature>